<evidence type="ECO:0000256" key="1">
    <source>
        <dbReference type="SAM" id="Phobius"/>
    </source>
</evidence>
<comment type="caution">
    <text evidence="3">The sequence shown here is derived from an EMBL/GenBank/DDBJ whole genome shotgun (WGS) entry which is preliminary data.</text>
</comment>
<dbReference type="PANTHER" id="PTHR43833:SF9">
    <property type="entry name" value="POTASSIUM CHANNEL PROTEIN YUGO-RELATED"/>
    <property type="match status" value="1"/>
</dbReference>
<keyword evidence="4" id="KW-1185">Reference proteome</keyword>
<sequence>MDPSSPRAERRRAVRTLARPVAGAVAVTAGYFLIPLDTGRDAAVWWWPVTLAAVTAVTVWQLRAISRDPRPRLRAVGAFGFSVLLFLLAFATGYRLSGDGAFSEPLDRVDALYFTVTVFATVGFGDITPRTGAARLLVTIQMLSGLVILGAAVRLFLAAVRTGLRRRTGRA</sequence>
<dbReference type="EMBL" id="VLLL01000012">
    <property type="protein sequence ID" value="TWJ06425.1"/>
    <property type="molecule type" value="Genomic_DNA"/>
</dbReference>
<keyword evidence="1" id="KW-1133">Transmembrane helix</keyword>
<dbReference type="PANTHER" id="PTHR43833">
    <property type="entry name" value="POTASSIUM CHANNEL PROTEIN 2-RELATED-RELATED"/>
    <property type="match status" value="1"/>
</dbReference>
<gene>
    <name evidence="3" type="ORF">LX16_5161</name>
</gene>
<feature type="transmembrane region" description="Helical" evidence="1">
    <location>
        <begin position="136"/>
        <end position="157"/>
    </location>
</feature>
<dbReference type="Gene3D" id="1.10.287.70">
    <property type="match status" value="1"/>
</dbReference>
<feature type="transmembrane region" description="Helical" evidence="1">
    <location>
        <begin position="42"/>
        <end position="61"/>
    </location>
</feature>
<reference evidence="3 4" key="1">
    <citation type="journal article" date="2013" name="Stand. Genomic Sci.">
        <title>Genomic Encyclopedia of Type Strains, Phase I: The one thousand microbial genomes (KMG-I) project.</title>
        <authorList>
            <person name="Kyrpides N.C."/>
            <person name="Woyke T."/>
            <person name="Eisen J.A."/>
            <person name="Garrity G."/>
            <person name="Lilburn T.G."/>
            <person name="Beck B.J."/>
            <person name="Whitman W.B."/>
            <person name="Hugenholtz P."/>
            <person name="Klenk H.P."/>
        </authorList>
    </citation>
    <scope>NUCLEOTIDE SEQUENCE [LARGE SCALE GENOMIC DNA]</scope>
    <source>
        <strain evidence="3 4">DSM 45044</strain>
    </source>
</reference>
<keyword evidence="1" id="KW-0472">Membrane</keyword>
<evidence type="ECO:0000313" key="4">
    <source>
        <dbReference type="Proteomes" id="UP000321617"/>
    </source>
</evidence>
<proteinExistence type="predicted"/>
<dbReference type="RefSeq" id="WP_345740747.1">
    <property type="nucleotide sequence ID" value="NZ_BAABIJ010000002.1"/>
</dbReference>
<keyword evidence="1" id="KW-0812">Transmembrane</keyword>
<protein>
    <submittedName>
        <fullName evidence="3">Ion channel</fullName>
    </submittedName>
</protein>
<dbReference type="Pfam" id="PF07885">
    <property type="entry name" value="Ion_trans_2"/>
    <property type="match status" value="1"/>
</dbReference>
<evidence type="ECO:0000259" key="2">
    <source>
        <dbReference type="Pfam" id="PF07885"/>
    </source>
</evidence>
<feature type="domain" description="Potassium channel" evidence="2">
    <location>
        <begin position="83"/>
        <end position="160"/>
    </location>
</feature>
<evidence type="ECO:0000313" key="3">
    <source>
        <dbReference type="EMBL" id="TWJ06425.1"/>
    </source>
</evidence>
<feature type="transmembrane region" description="Helical" evidence="1">
    <location>
        <begin position="73"/>
        <end position="91"/>
    </location>
</feature>
<dbReference type="InterPro" id="IPR013099">
    <property type="entry name" value="K_chnl_dom"/>
</dbReference>
<name>A0A562ULD7_9ACTN</name>
<feature type="transmembrane region" description="Helical" evidence="1">
    <location>
        <begin position="17"/>
        <end position="36"/>
    </location>
</feature>
<organism evidence="3 4">
    <name type="scientific">Stackebrandtia albiflava</name>
    <dbReference type="NCBI Taxonomy" id="406432"/>
    <lineage>
        <taxon>Bacteria</taxon>
        <taxon>Bacillati</taxon>
        <taxon>Actinomycetota</taxon>
        <taxon>Actinomycetes</taxon>
        <taxon>Glycomycetales</taxon>
        <taxon>Glycomycetaceae</taxon>
        <taxon>Stackebrandtia</taxon>
    </lineage>
</organism>
<dbReference type="Proteomes" id="UP000321617">
    <property type="component" value="Unassembled WGS sequence"/>
</dbReference>
<dbReference type="AlphaFoldDB" id="A0A562ULD7"/>
<dbReference type="InterPro" id="IPR050721">
    <property type="entry name" value="Trk_Ktr_HKT_K-transport"/>
</dbReference>
<dbReference type="SUPFAM" id="SSF81324">
    <property type="entry name" value="Voltage-gated potassium channels"/>
    <property type="match status" value="1"/>
</dbReference>
<accession>A0A562ULD7</accession>